<feature type="signal peptide" evidence="1">
    <location>
        <begin position="1"/>
        <end position="21"/>
    </location>
</feature>
<dbReference type="Gene3D" id="3.30.110.170">
    <property type="entry name" value="Protein of unknown function (DUF541), domain 1"/>
    <property type="match status" value="1"/>
</dbReference>
<name>A0ABQ4PB08_9GAMM</name>
<comment type="caution">
    <text evidence="2">The sequence shown here is derived from an EMBL/GenBank/DDBJ whole genome shotgun (WGS) entry which is preliminary data.</text>
</comment>
<dbReference type="PANTHER" id="PTHR34387:SF1">
    <property type="entry name" value="PERIPLASMIC IMMUNOGENIC PROTEIN"/>
    <property type="match status" value="1"/>
</dbReference>
<organism evidence="2 3">
    <name type="scientific">Shewanella algidipiscicola</name>
    <dbReference type="NCBI Taxonomy" id="614070"/>
    <lineage>
        <taxon>Bacteria</taxon>
        <taxon>Pseudomonadati</taxon>
        <taxon>Pseudomonadota</taxon>
        <taxon>Gammaproteobacteria</taxon>
        <taxon>Alteromonadales</taxon>
        <taxon>Shewanellaceae</taxon>
        <taxon>Shewanella</taxon>
    </lineage>
</organism>
<dbReference type="Gene3D" id="3.30.70.2970">
    <property type="entry name" value="Protein of unknown function (DUF541), domain 2"/>
    <property type="match status" value="1"/>
</dbReference>
<keyword evidence="1" id="KW-0732">Signal</keyword>
<dbReference type="RefSeq" id="WP_119977314.1">
    <property type="nucleotide sequence ID" value="NZ_BPFB01000010.1"/>
</dbReference>
<proteinExistence type="predicted"/>
<sequence length="238" mass="26220">MKKTILATLTASLLSSTLAIAATKAEANELNFPHIETVGTSQVMVKADMAEINVEVVSEAKTPADAKANSDKAVADFLARLAEAGVERDQIHSANLSLQAKQQYDSDTHTTTEVGYRASRQVTVTVVELKQLNKILDTALEQGINRVNNISFTSSKTDELIAQARKQAIADAQQKAKALAAEFGTEVDRVWQIRYYDQRQVQPVMYRMDATPKGNVAESYQQAQTTVSDRVEVIYRLK</sequence>
<evidence type="ECO:0000256" key="1">
    <source>
        <dbReference type="SAM" id="SignalP"/>
    </source>
</evidence>
<accession>A0ABQ4PB08</accession>
<dbReference type="InterPro" id="IPR052022">
    <property type="entry name" value="26kDa_periplasmic_antigen"/>
</dbReference>
<dbReference type="InterPro" id="IPR007497">
    <property type="entry name" value="SIMPL/DUF541"/>
</dbReference>
<evidence type="ECO:0000313" key="3">
    <source>
        <dbReference type="Proteomes" id="UP000761574"/>
    </source>
</evidence>
<reference evidence="2 3" key="1">
    <citation type="submission" date="2021-05" db="EMBL/GenBank/DDBJ databases">
        <title>Molecular characterization for Shewanella algae harboring chromosomal blaOXA-55-like strains isolated from clinical and environment sample.</title>
        <authorList>
            <person name="Ohama Y."/>
            <person name="Aoki K."/>
            <person name="Harada S."/>
            <person name="Moriya K."/>
            <person name="Ishii Y."/>
            <person name="Tateda K."/>
        </authorList>
    </citation>
    <scope>NUCLEOTIDE SEQUENCE [LARGE SCALE GENOMIC DNA]</scope>
    <source>
        <strain evidence="2 3">LMG 23746</strain>
    </source>
</reference>
<dbReference type="Proteomes" id="UP000761574">
    <property type="component" value="Unassembled WGS sequence"/>
</dbReference>
<dbReference type="NCBIfam" id="NF008299">
    <property type="entry name" value="PRK11087.1"/>
    <property type="match status" value="1"/>
</dbReference>
<dbReference type="PANTHER" id="PTHR34387">
    <property type="entry name" value="SLR1258 PROTEIN"/>
    <property type="match status" value="1"/>
</dbReference>
<protein>
    <submittedName>
        <fullName evidence="2">Oxidative stress defense protein</fullName>
    </submittedName>
</protein>
<evidence type="ECO:0000313" key="2">
    <source>
        <dbReference type="EMBL" id="GIU44757.1"/>
    </source>
</evidence>
<dbReference type="Pfam" id="PF04402">
    <property type="entry name" value="SIMPL"/>
    <property type="match status" value="1"/>
</dbReference>
<dbReference type="EMBL" id="BPFB01000010">
    <property type="protein sequence ID" value="GIU44757.1"/>
    <property type="molecule type" value="Genomic_DNA"/>
</dbReference>
<keyword evidence="3" id="KW-1185">Reference proteome</keyword>
<feature type="chain" id="PRO_5047483216" evidence="1">
    <location>
        <begin position="22"/>
        <end position="238"/>
    </location>
</feature>
<gene>
    <name evidence="2" type="primary">yggE</name>
    <name evidence="2" type="ORF">TUM4630_11200</name>
</gene>